<accession>A0ABR6WXQ7</accession>
<evidence type="ECO:0000256" key="1">
    <source>
        <dbReference type="SAM" id="Phobius"/>
    </source>
</evidence>
<keyword evidence="1" id="KW-1133">Transmembrane helix</keyword>
<comment type="caution">
    <text evidence="2">The sequence shown here is derived from an EMBL/GenBank/DDBJ whole genome shotgun (WGS) entry which is preliminary data.</text>
</comment>
<dbReference type="Proteomes" id="UP000603234">
    <property type="component" value="Unassembled WGS sequence"/>
</dbReference>
<feature type="transmembrane region" description="Helical" evidence="1">
    <location>
        <begin position="48"/>
        <end position="68"/>
    </location>
</feature>
<organism evidence="2 3">
    <name type="scientific">Acetobacterium fimetarium</name>
    <dbReference type="NCBI Taxonomy" id="52691"/>
    <lineage>
        <taxon>Bacteria</taxon>
        <taxon>Bacillati</taxon>
        <taxon>Bacillota</taxon>
        <taxon>Clostridia</taxon>
        <taxon>Eubacteriales</taxon>
        <taxon>Eubacteriaceae</taxon>
        <taxon>Acetobacterium</taxon>
    </lineage>
</organism>
<feature type="transmembrane region" description="Helical" evidence="1">
    <location>
        <begin position="20"/>
        <end position="42"/>
    </location>
</feature>
<dbReference type="RefSeq" id="WP_186843115.1">
    <property type="nucleotide sequence ID" value="NZ_WJBC01000022.1"/>
</dbReference>
<feature type="transmembrane region" description="Helical" evidence="1">
    <location>
        <begin position="99"/>
        <end position="121"/>
    </location>
</feature>
<gene>
    <name evidence="2" type="ORF">GH808_12450</name>
</gene>
<dbReference type="InterPro" id="IPR021205">
    <property type="entry name" value="Lanti_perm_SpaE/MutE/EpiE-like"/>
</dbReference>
<feature type="transmembrane region" description="Helical" evidence="1">
    <location>
        <begin position="127"/>
        <end position="147"/>
    </location>
</feature>
<keyword evidence="3" id="KW-1185">Reference proteome</keyword>
<dbReference type="CDD" id="cd21807">
    <property type="entry name" value="ABC-2_lan_permease_MutE_EpiE-like"/>
    <property type="match status" value="1"/>
</dbReference>
<keyword evidence="1" id="KW-0812">Transmembrane</keyword>
<evidence type="ECO:0000313" key="2">
    <source>
        <dbReference type="EMBL" id="MBC3805228.1"/>
    </source>
</evidence>
<sequence>MINCLKSEWLKQKHRFSLKLVWISPLVPLVLALILMGGRYFFEAAFNWWYTLLLPGTLAMMVAFTVAAEKRHNRHGLFAVYINKKDLWLAQLFMNTLQLLLLNLIFCIDLILLGALLGITVPFSKALIGSLVLFVSLAWQIPFFLFISEKMGTFFTIMLSLIGNMGFGIFFSPTKLWMVPFAIPARLMCPIKRHRDVSFVMPFNPKRHRDVSFVMPFNP</sequence>
<keyword evidence="1" id="KW-0472">Membrane</keyword>
<name>A0ABR6WXQ7_9FIRM</name>
<protein>
    <submittedName>
        <fullName evidence="2">Lantibiotic immunity ABC transporter MutE/EpiE family permease subunit</fullName>
    </submittedName>
</protein>
<proteinExistence type="predicted"/>
<reference evidence="2 3" key="1">
    <citation type="journal article" date="2020" name="mSystems">
        <title>Defining Genomic and Predicted Metabolic Features of the Acetobacterium Genus.</title>
        <authorList>
            <person name="Ross D.E."/>
            <person name="Marshall C.W."/>
            <person name="Gulliver D."/>
            <person name="May H.D."/>
            <person name="Norman R.S."/>
        </authorList>
    </citation>
    <scope>NUCLEOTIDE SEQUENCE [LARGE SCALE GENOMIC DNA]</scope>
    <source>
        <strain evidence="2 3">DSM 8238</strain>
    </source>
</reference>
<evidence type="ECO:0000313" key="3">
    <source>
        <dbReference type="Proteomes" id="UP000603234"/>
    </source>
</evidence>
<dbReference type="NCBIfam" id="TIGR03732">
    <property type="entry name" value="lanti_perm_MutE"/>
    <property type="match status" value="1"/>
</dbReference>
<dbReference type="EMBL" id="WJBC01000022">
    <property type="protein sequence ID" value="MBC3805228.1"/>
    <property type="molecule type" value="Genomic_DNA"/>
</dbReference>